<evidence type="ECO:0000256" key="2">
    <source>
        <dbReference type="ARBA" id="ARBA00023002"/>
    </source>
</evidence>
<evidence type="ECO:0000313" key="4">
    <source>
        <dbReference type="Proteomes" id="UP000235786"/>
    </source>
</evidence>
<dbReference type="Pfam" id="PF00106">
    <property type="entry name" value="adh_short"/>
    <property type="match status" value="1"/>
</dbReference>
<comment type="similarity">
    <text evidence="1">Belongs to the short-chain dehydrogenases/reductases (SDR) family.</text>
</comment>
<sequence length="256" mass="27039">MARIFITGSSDGIGQQIARTLITQGHHVTLHARNPSRAQDALSKTPGASGILIGDLSTIASMKQLAADANNTGVFDAVIHNAGIGYGEGKIVTEDGIASVFAVNALAPYVLTALMRRPKRVVYLSSGLHTGGDESLRDVGWRSGRRWSGMQAYSDSKLFDVLLAFAVARHWPDVASNAVSPGWVSTKMGGAHAPGSMKKAAELPAWLATHDREETGSGEYLVAQGGKGLHSKANDIGTQEEFLRICGEISGVEFPS</sequence>
<name>A0A2J6S8G2_HYAVF</name>
<dbReference type="InterPro" id="IPR002347">
    <property type="entry name" value="SDR_fam"/>
</dbReference>
<dbReference type="PANTHER" id="PTHR24320">
    <property type="entry name" value="RETINOL DEHYDROGENASE"/>
    <property type="match status" value="1"/>
</dbReference>
<dbReference type="PRINTS" id="PR00081">
    <property type="entry name" value="GDHRDH"/>
</dbReference>
<proteinExistence type="inferred from homology"/>
<evidence type="ECO:0000256" key="1">
    <source>
        <dbReference type="ARBA" id="ARBA00006484"/>
    </source>
</evidence>
<dbReference type="STRING" id="1149755.A0A2J6S8G2"/>
<gene>
    <name evidence="3" type="ORF">L207DRAFT_550827</name>
</gene>
<reference evidence="3 4" key="1">
    <citation type="submission" date="2016-04" db="EMBL/GenBank/DDBJ databases">
        <title>A degradative enzymes factory behind the ericoid mycorrhizal symbiosis.</title>
        <authorList>
            <consortium name="DOE Joint Genome Institute"/>
            <person name="Martino E."/>
            <person name="Morin E."/>
            <person name="Grelet G."/>
            <person name="Kuo A."/>
            <person name="Kohler A."/>
            <person name="Daghino S."/>
            <person name="Barry K."/>
            <person name="Choi C."/>
            <person name="Cichocki N."/>
            <person name="Clum A."/>
            <person name="Copeland A."/>
            <person name="Hainaut M."/>
            <person name="Haridas S."/>
            <person name="Labutti K."/>
            <person name="Lindquist E."/>
            <person name="Lipzen A."/>
            <person name="Khouja H.-R."/>
            <person name="Murat C."/>
            <person name="Ohm R."/>
            <person name="Olson A."/>
            <person name="Spatafora J."/>
            <person name="Veneault-Fourrey C."/>
            <person name="Henrissat B."/>
            <person name="Grigoriev I."/>
            <person name="Martin F."/>
            <person name="Perotto S."/>
        </authorList>
    </citation>
    <scope>NUCLEOTIDE SEQUENCE [LARGE SCALE GENOMIC DNA]</scope>
    <source>
        <strain evidence="3 4">F</strain>
    </source>
</reference>
<dbReference type="AlphaFoldDB" id="A0A2J6S8G2"/>
<dbReference type="Proteomes" id="UP000235786">
    <property type="component" value="Unassembled WGS sequence"/>
</dbReference>
<dbReference type="OrthoDB" id="191139at2759"/>
<protein>
    <submittedName>
        <fullName evidence="3">Putative daunorubicin C-13 ketoreductase</fullName>
    </submittedName>
</protein>
<dbReference type="PANTHER" id="PTHR24320:SF274">
    <property type="entry name" value="CHAIN DEHYDROGENASE, PUTATIVE (AFU_ORTHOLOGUE AFUA_4G00440)-RELATED"/>
    <property type="match status" value="1"/>
</dbReference>
<dbReference type="InterPro" id="IPR036291">
    <property type="entry name" value="NAD(P)-bd_dom_sf"/>
</dbReference>
<organism evidence="3 4">
    <name type="scientific">Hyaloscypha variabilis (strain UAMH 11265 / GT02V1 / F)</name>
    <name type="common">Meliniomyces variabilis</name>
    <dbReference type="NCBI Taxonomy" id="1149755"/>
    <lineage>
        <taxon>Eukaryota</taxon>
        <taxon>Fungi</taxon>
        <taxon>Dikarya</taxon>
        <taxon>Ascomycota</taxon>
        <taxon>Pezizomycotina</taxon>
        <taxon>Leotiomycetes</taxon>
        <taxon>Helotiales</taxon>
        <taxon>Hyaloscyphaceae</taxon>
        <taxon>Hyaloscypha</taxon>
        <taxon>Hyaloscypha variabilis</taxon>
    </lineage>
</organism>
<accession>A0A2J6S8G2</accession>
<dbReference type="SUPFAM" id="SSF51735">
    <property type="entry name" value="NAD(P)-binding Rossmann-fold domains"/>
    <property type="match status" value="1"/>
</dbReference>
<dbReference type="EMBL" id="KZ613938">
    <property type="protein sequence ID" value="PMD47047.1"/>
    <property type="molecule type" value="Genomic_DNA"/>
</dbReference>
<dbReference type="Gene3D" id="3.40.50.720">
    <property type="entry name" value="NAD(P)-binding Rossmann-like Domain"/>
    <property type="match status" value="1"/>
</dbReference>
<evidence type="ECO:0000313" key="3">
    <source>
        <dbReference type="EMBL" id="PMD47047.1"/>
    </source>
</evidence>
<dbReference type="GO" id="GO:0016491">
    <property type="term" value="F:oxidoreductase activity"/>
    <property type="evidence" value="ECO:0007669"/>
    <property type="project" value="UniProtKB-KW"/>
</dbReference>
<keyword evidence="4" id="KW-1185">Reference proteome</keyword>
<keyword evidence="2" id="KW-0560">Oxidoreductase</keyword>